<evidence type="ECO:0000313" key="1">
    <source>
        <dbReference type="EMBL" id="CAH2402254.1"/>
    </source>
</evidence>
<comment type="caution">
    <text evidence="1">The sequence shown here is derived from an EMBL/GenBank/DDBJ whole genome shotgun (WGS) entry which is preliminary data.</text>
</comment>
<reference evidence="1 2" key="1">
    <citation type="submission" date="2022-03" db="EMBL/GenBank/DDBJ databases">
        <authorList>
            <person name="Brunel B."/>
        </authorList>
    </citation>
    <scope>NUCLEOTIDE SEQUENCE [LARGE SCALE GENOMIC DNA]</scope>
    <source>
        <strain evidence="1">STM5069sample</strain>
    </source>
</reference>
<keyword evidence="2" id="KW-1185">Reference proteome</keyword>
<accession>A0ABN8K1H4</accession>
<organism evidence="1 2">
    <name type="scientific">Mesorhizobium escarrei</name>
    <dbReference type="NCBI Taxonomy" id="666018"/>
    <lineage>
        <taxon>Bacteria</taxon>
        <taxon>Pseudomonadati</taxon>
        <taxon>Pseudomonadota</taxon>
        <taxon>Alphaproteobacteria</taxon>
        <taxon>Hyphomicrobiales</taxon>
        <taxon>Phyllobacteriaceae</taxon>
        <taxon>Mesorhizobium</taxon>
    </lineage>
</organism>
<protein>
    <submittedName>
        <fullName evidence="1">Uncharacterized protein</fullName>
    </submittedName>
</protein>
<evidence type="ECO:0000313" key="2">
    <source>
        <dbReference type="Proteomes" id="UP001153050"/>
    </source>
</evidence>
<dbReference type="EMBL" id="CAKXZT010000125">
    <property type="protein sequence ID" value="CAH2402254.1"/>
    <property type="molecule type" value="Genomic_DNA"/>
</dbReference>
<gene>
    <name evidence="1" type="ORF">MES5069_300024</name>
</gene>
<dbReference type="Proteomes" id="UP001153050">
    <property type="component" value="Unassembled WGS sequence"/>
</dbReference>
<name>A0ABN8K1H4_9HYPH</name>
<proteinExistence type="predicted"/>
<sequence>MRLRQLQHRVAGGALPSPHVGEGGLARSAKTVEGCWTEWALMNLICRAPELRFWRKAGAKLIRPLRGHLLPQGRGEGRAWPLRRPRP</sequence>